<name>A0AAD5DSI8_9CHLO</name>
<keyword evidence="6" id="KW-0472">Membrane</keyword>
<dbReference type="InterPro" id="IPR003892">
    <property type="entry name" value="CUE"/>
</dbReference>
<dbReference type="Gene3D" id="1.10.8.10">
    <property type="entry name" value="DNA helicase RuvA subunit, C-terminal domain"/>
    <property type="match status" value="1"/>
</dbReference>
<evidence type="ECO:0000256" key="1">
    <source>
        <dbReference type="ARBA" id="ARBA00004127"/>
    </source>
</evidence>
<evidence type="ECO:0000256" key="3">
    <source>
        <dbReference type="ARBA" id="ARBA00022692"/>
    </source>
</evidence>
<accession>A0AAD5DSI8</accession>
<evidence type="ECO:0000256" key="7">
    <source>
        <dbReference type="ARBA" id="ARBA00023209"/>
    </source>
</evidence>
<evidence type="ECO:0000256" key="9">
    <source>
        <dbReference type="SAM" id="Coils"/>
    </source>
</evidence>
<keyword evidence="5" id="KW-0443">Lipid metabolism</keyword>
<keyword evidence="9" id="KW-0175">Coiled coil</keyword>
<comment type="caution">
    <text evidence="12">The sequence shown here is derived from an EMBL/GenBank/DDBJ whole genome shotgun (WGS) entry which is preliminary data.</text>
</comment>
<feature type="coiled-coil region" evidence="9">
    <location>
        <begin position="206"/>
        <end position="264"/>
    </location>
</feature>
<comment type="subcellular location">
    <subcellularLocation>
        <location evidence="1">Endomembrane system</location>
        <topology evidence="1">Multi-pass membrane protein</topology>
    </subcellularLocation>
</comment>
<keyword evidence="2" id="KW-0444">Lipid biosynthesis</keyword>
<proteinExistence type="predicted"/>
<evidence type="ECO:0000256" key="6">
    <source>
        <dbReference type="ARBA" id="ARBA00023136"/>
    </source>
</evidence>
<evidence type="ECO:0000256" key="10">
    <source>
        <dbReference type="SAM" id="MobiDB-lite"/>
    </source>
</evidence>
<dbReference type="PROSITE" id="PS51140">
    <property type="entry name" value="CUE"/>
    <property type="match status" value="1"/>
</dbReference>
<keyword evidence="8" id="KW-1208">Phospholipid metabolism</keyword>
<dbReference type="CDD" id="cd14279">
    <property type="entry name" value="CUE"/>
    <property type="match status" value="1"/>
</dbReference>
<evidence type="ECO:0000313" key="13">
    <source>
        <dbReference type="Proteomes" id="UP001205105"/>
    </source>
</evidence>
<keyword evidence="13" id="KW-1185">Reference proteome</keyword>
<evidence type="ECO:0000256" key="4">
    <source>
        <dbReference type="ARBA" id="ARBA00022989"/>
    </source>
</evidence>
<dbReference type="Pfam" id="PF04191">
    <property type="entry name" value="PEMT"/>
    <property type="match status" value="1"/>
</dbReference>
<dbReference type="PANTHER" id="PTHR31245:SF20">
    <property type="entry name" value="F18B13.13 PROTEIN"/>
    <property type="match status" value="1"/>
</dbReference>
<feature type="region of interest" description="Disordered" evidence="10">
    <location>
        <begin position="1"/>
        <end position="55"/>
    </location>
</feature>
<evidence type="ECO:0000313" key="12">
    <source>
        <dbReference type="EMBL" id="KAI7842351.1"/>
    </source>
</evidence>
<reference evidence="12" key="1">
    <citation type="submission" date="2020-11" db="EMBL/GenBank/DDBJ databases">
        <title>Chlorella ohadii genome sequencing and assembly.</title>
        <authorList>
            <person name="Murik O."/>
            <person name="Treves H."/>
            <person name="Kedem I."/>
            <person name="Shotland Y."/>
            <person name="Kaplan A."/>
        </authorList>
    </citation>
    <scope>NUCLEOTIDE SEQUENCE</scope>
    <source>
        <strain evidence="12">1</strain>
    </source>
</reference>
<dbReference type="PANTHER" id="PTHR31245">
    <property type="entry name" value="UBIQUITIN SYSTEM COMPONENT CUE PROTEIN"/>
    <property type="match status" value="1"/>
</dbReference>
<gene>
    <name evidence="12" type="ORF">COHA_003991</name>
</gene>
<dbReference type="Pfam" id="PF02845">
    <property type="entry name" value="CUE"/>
    <property type="match status" value="1"/>
</dbReference>
<keyword evidence="3" id="KW-0812">Transmembrane</keyword>
<dbReference type="GO" id="GO:0008654">
    <property type="term" value="P:phospholipid biosynthetic process"/>
    <property type="evidence" value="ECO:0007669"/>
    <property type="project" value="UniProtKB-KW"/>
</dbReference>
<dbReference type="GO" id="GO:0012505">
    <property type="term" value="C:endomembrane system"/>
    <property type="evidence" value="ECO:0007669"/>
    <property type="project" value="UniProtKB-SubCell"/>
</dbReference>
<dbReference type="InterPro" id="IPR009060">
    <property type="entry name" value="UBA-like_sf"/>
</dbReference>
<dbReference type="Gene3D" id="1.20.120.1630">
    <property type="match status" value="1"/>
</dbReference>
<dbReference type="InterPro" id="IPR007318">
    <property type="entry name" value="Phopholipid_MeTrfase"/>
</dbReference>
<feature type="region of interest" description="Disordered" evidence="10">
    <location>
        <begin position="108"/>
        <end position="155"/>
    </location>
</feature>
<keyword evidence="7" id="KW-0594">Phospholipid biosynthesis</keyword>
<dbReference type="GO" id="GO:0043130">
    <property type="term" value="F:ubiquitin binding"/>
    <property type="evidence" value="ECO:0007669"/>
    <property type="project" value="InterPro"/>
</dbReference>
<keyword evidence="4" id="KW-1133">Transmembrane helix</keyword>
<evidence type="ECO:0000259" key="11">
    <source>
        <dbReference type="PROSITE" id="PS51140"/>
    </source>
</evidence>
<feature type="domain" description="CUE" evidence="11">
    <location>
        <begin position="62"/>
        <end position="105"/>
    </location>
</feature>
<evidence type="ECO:0000256" key="5">
    <source>
        <dbReference type="ARBA" id="ARBA00023098"/>
    </source>
</evidence>
<sequence>MSVATQHSPFAVGSKRLFESEENEDRLQRRGSGAAATHKRYRRHGSPADRCGSGPCQGTYSVSPATHAALRGLFPEMSDKVIADVLAEYGDNIDAAIKHLTDLRLATPSTSAAATPEQQAAAAEQRHQQQAAQQAQQQEQQQQPQQGAADAAAGQPRSAEEWIDIVVREMAAATDLADARSRASKVLQAFEQAAVQHAKQGAPGDADQLRGQLAEALRENQLLKRAVAIQNARMQELSGKEAEVAQLRQMLEGFQQKVHALEVQNYSLALHLKQATDGKDAMAAGGFNKNPDVDRQAAGVKPVDAEWVQEVTKEVLDTSELGSRGEIWFAGQVLLAVAVLFPPGFLRPLLEGAGWLAVAAGLGLVVAGQQALGANLTPFPKPRESGTLSKEGILQYVRHPMYGGLVLAAVGFAAATGDELRMLLALAFFLVLDTKASVEEAYLTEKFGSEYEELIKTTKKFIPGIY</sequence>
<evidence type="ECO:0000256" key="2">
    <source>
        <dbReference type="ARBA" id="ARBA00022516"/>
    </source>
</evidence>
<organism evidence="12 13">
    <name type="scientific">Chlorella ohadii</name>
    <dbReference type="NCBI Taxonomy" id="2649997"/>
    <lineage>
        <taxon>Eukaryota</taxon>
        <taxon>Viridiplantae</taxon>
        <taxon>Chlorophyta</taxon>
        <taxon>core chlorophytes</taxon>
        <taxon>Trebouxiophyceae</taxon>
        <taxon>Chlorellales</taxon>
        <taxon>Chlorellaceae</taxon>
        <taxon>Chlorella clade</taxon>
        <taxon>Chlorella</taxon>
    </lineage>
</organism>
<dbReference type="Proteomes" id="UP001205105">
    <property type="component" value="Unassembled WGS sequence"/>
</dbReference>
<protein>
    <recommendedName>
        <fullName evidence="11">CUE domain-containing protein</fullName>
    </recommendedName>
</protein>
<dbReference type="SUPFAM" id="SSF46934">
    <property type="entry name" value="UBA-like"/>
    <property type="match status" value="1"/>
</dbReference>
<dbReference type="AlphaFoldDB" id="A0AAD5DSI8"/>
<dbReference type="EMBL" id="JADXDR010000053">
    <property type="protein sequence ID" value="KAI7842351.1"/>
    <property type="molecule type" value="Genomic_DNA"/>
</dbReference>
<evidence type="ECO:0000256" key="8">
    <source>
        <dbReference type="ARBA" id="ARBA00023264"/>
    </source>
</evidence>